<feature type="region of interest" description="Disordered" evidence="6">
    <location>
        <begin position="359"/>
        <end position="393"/>
    </location>
</feature>
<evidence type="ECO:0000259" key="8">
    <source>
        <dbReference type="PROSITE" id="PS50850"/>
    </source>
</evidence>
<evidence type="ECO:0000256" key="4">
    <source>
        <dbReference type="ARBA" id="ARBA00022989"/>
    </source>
</evidence>
<gene>
    <name evidence="9" type="ORF">GCM10025883_45460</name>
</gene>
<evidence type="ECO:0000256" key="5">
    <source>
        <dbReference type="ARBA" id="ARBA00023136"/>
    </source>
</evidence>
<evidence type="ECO:0000256" key="1">
    <source>
        <dbReference type="ARBA" id="ARBA00004651"/>
    </source>
</evidence>
<dbReference type="InterPro" id="IPR020846">
    <property type="entry name" value="MFS_dom"/>
</dbReference>
<accession>A0ABQ6IYM3</accession>
<dbReference type="PANTHER" id="PTHR43124:SF3">
    <property type="entry name" value="CHLORAMPHENICOL EFFLUX PUMP RV0191"/>
    <property type="match status" value="1"/>
</dbReference>
<comment type="caution">
    <text evidence="9">The sequence shown here is derived from an EMBL/GenBank/DDBJ whole genome shotgun (WGS) entry which is preliminary data.</text>
</comment>
<evidence type="ECO:0000313" key="10">
    <source>
        <dbReference type="Proteomes" id="UP001157126"/>
    </source>
</evidence>
<evidence type="ECO:0000256" key="3">
    <source>
        <dbReference type="ARBA" id="ARBA00022692"/>
    </source>
</evidence>
<feature type="transmembrane region" description="Helical" evidence="7">
    <location>
        <begin position="210"/>
        <end position="232"/>
    </location>
</feature>
<feature type="transmembrane region" description="Helical" evidence="7">
    <location>
        <begin position="88"/>
        <end position="109"/>
    </location>
</feature>
<keyword evidence="5 7" id="KW-0472">Membrane</keyword>
<protein>
    <recommendedName>
        <fullName evidence="8">Major facilitator superfamily (MFS) profile domain-containing protein</fullName>
    </recommendedName>
</protein>
<feature type="transmembrane region" description="Helical" evidence="7">
    <location>
        <begin position="170"/>
        <end position="189"/>
    </location>
</feature>
<evidence type="ECO:0000256" key="2">
    <source>
        <dbReference type="ARBA" id="ARBA00022475"/>
    </source>
</evidence>
<dbReference type="InterPro" id="IPR050189">
    <property type="entry name" value="MFS_Efflux_Transporters"/>
</dbReference>
<dbReference type="Gene3D" id="1.20.1250.20">
    <property type="entry name" value="MFS general substrate transporter like domains"/>
    <property type="match status" value="2"/>
</dbReference>
<feature type="transmembrane region" description="Helical" evidence="7">
    <location>
        <begin position="21"/>
        <end position="39"/>
    </location>
</feature>
<keyword evidence="2" id="KW-1003">Cell membrane</keyword>
<feature type="domain" description="Major facilitator superfamily (MFS) profile" evidence="8">
    <location>
        <begin position="17"/>
        <end position="393"/>
    </location>
</feature>
<comment type="subcellular location">
    <subcellularLocation>
        <location evidence="1">Cell membrane</location>
        <topology evidence="1">Multi-pass membrane protein</topology>
    </subcellularLocation>
</comment>
<evidence type="ECO:0000256" key="6">
    <source>
        <dbReference type="SAM" id="MobiDB-lite"/>
    </source>
</evidence>
<feature type="compositionally biased region" description="Basic residues" evidence="6">
    <location>
        <begin position="361"/>
        <end position="379"/>
    </location>
</feature>
<dbReference type="PANTHER" id="PTHR43124">
    <property type="entry name" value="PURINE EFFLUX PUMP PBUE"/>
    <property type="match status" value="1"/>
</dbReference>
<dbReference type="PROSITE" id="PS50850">
    <property type="entry name" value="MFS"/>
    <property type="match status" value="1"/>
</dbReference>
<evidence type="ECO:0000313" key="9">
    <source>
        <dbReference type="EMBL" id="GMA42501.1"/>
    </source>
</evidence>
<dbReference type="EMBL" id="BSUO01000003">
    <property type="protein sequence ID" value="GMA42501.1"/>
    <property type="molecule type" value="Genomic_DNA"/>
</dbReference>
<reference evidence="10" key="1">
    <citation type="journal article" date="2019" name="Int. J. Syst. Evol. Microbiol.">
        <title>The Global Catalogue of Microorganisms (GCM) 10K type strain sequencing project: providing services to taxonomists for standard genome sequencing and annotation.</title>
        <authorList>
            <consortium name="The Broad Institute Genomics Platform"/>
            <consortium name="The Broad Institute Genome Sequencing Center for Infectious Disease"/>
            <person name="Wu L."/>
            <person name="Ma J."/>
        </authorList>
    </citation>
    <scope>NUCLEOTIDE SEQUENCE [LARGE SCALE GENOMIC DNA]</scope>
    <source>
        <strain evidence="10">NBRC 113072</strain>
    </source>
</reference>
<feature type="transmembrane region" description="Helical" evidence="7">
    <location>
        <begin position="59"/>
        <end position="76"/>
    </location>
</feature>
<keyword evidence="3 7" id="KW-0812">Transmembrane</keyword>
<proteinExistence type="predicted"/>
<sequence length="393" mass="40851">MPVSDRTGDVPRDQERSLWPLYAGGFLGPFGGAILNTMLPELAGGLDTTVTAAGSAVSAYLFPFAALMPLAGLLAARWGAERTVRRAYVVYAAAALVCVVAPVFGVFFAGRVLQGMANAFTTPLLITMIADRVPASRIGRSLGTYASMQAAGMAFAPFVGGLAAAVDYRLAFVVVAVAAGALAIVTPRAPAHTRTDAARPPWRPLLNRGLGQACLVGFTVQFASTVIMLVAALEASDRFGLSPAARGLVVATFGVAGLASGRLVGALADRLGMRRMGFGATATLALAVGAAAWPPVVAALVACVVAAGIAGTGARVMTNTLALRSTRQPQHRHRPRAVRPVPRIRFRAGLVADLPAVGGRGLRHRRGRRRHRRPRRPRPHVTGAVRGALGGAR</sequence>
<dbReference type="InterPro" id="IPR036259">
    <property type="entry name" value="MFS_trans_sf"/>
</dbReference>
<dbReference type="Proteomes" id="UP001157126">
    <property type="component" value="Unassembled WGS sequence"/>
</dbReference>
<dbReference type="InterPro" id="IPR011701">
    <property type="entry name" value="MFS"/>
</dbReference>
<name>A0ABQ6IYM3_9MICO</name>
<evidence type="ECO:0000256" key="7">
    <source>
        <dbReference type="SAM" id="Phobius"/>
    </source>
</evidence>
<dbReference type="Pfam" id="PF07690">
    <property type="entry name" value="MFS_1"/>
    <property type="match status" value="1"/>
</dbReference>
<feature type="transmembrane region" description="Helical" evidence="7">
    <location>
        <begin position="145"/>
        <end position="164"/>
    </location>
</feature>
<organism evidence="9 10">
    <name type="scientific">Mobilicoccus caccae</name>
    <dbReference type="NCBI Taxonomy" id="1859295"/>
    <lineage>
        <taxon>Bacteria</taxon>
        <taxon>Bacillati</taxon>
        <taxon>Actinomycetota</taxon>
        <taxon>Actinomycetes</taxon>
        <taxon>Micrococcales</taxon>
        <taxon>Dermatophilaceae</taxon>
        <taxon>Mobilicoccus</taxon>
    </lineage>
</organism>
<keyword evidence="4 7" id="KW-1133">Transmembrane helix</keyword>
<dbReference type="SUPFAM" id="SSF103473">
    <property type="entry name" value="MFS general substrate transporter"/>
    <property type="match status" value="1"/>
</dbReference>
<feature type="transmembrane region" description="Helical" evidence="7">
    <location>
        <begin position="244"/>
        <end position="264"/>
    </location>
</feature>
<keyword evidence="10" id="KW-1185">Reference proteome</keyword>